<gene>
    <name evidence="1" type="ORF">B1J93_10700</name>
</gene>
<evidence type="ECO:0000313" key="1">
    <source>
        <dbReference type="EMBL" id="OOV42067.1"/>
    </source>
</evidence>
<evidence type="ECO:0000313" key="2">
    <source>
        <dbReference type="Proteomes" id="UP000191008"/>
    </source>
</evidence>
<proteinExistence type="predicted"/>
<dbReference type="EMBL" id="MVIT01000066">
    <property type="protein sequence ID" value="OOV42067.1"/>
    <property type="molecule type" value="Genomic_DNA"/>
</dbReference>
<dbReference type="Proteomes" id="UP000191008">
    <property type="component" value="Unassembled WGS sequence"/>
</dbReference>
<sequence length="62" mass="7485">MKFAGVPTFKNNRRFERKFAPRVILPRCGRKKFLFFTSLNSWNTFCGFKTSKIKFSRHTFFL</sequence>
<reference evidence="1 2" key="1">
    <citation type="submission" date="2017-02" db="EMBL/GenBank/DDBJ databases">
        <title>Comparative genomic analysis of Brazilian Leptospira kirschneri strains of different serogroups.</title>
        <authorList>
            <person name="Moreno L.Z."/>
            <person name="Miraglia F."/>
            <person name="Kremer F.S."/>
            <person name="Eslabao M.R."/>
            <person name="Lilenbaum W."/>
            <person name="Dellagostin O.A."/>
            <person name="Moreno A.M."/>
        </authorList>
    </citation>
    <scope>NUCLEOTIDE SEQUENCE [LARGE SCALE GENOMIC DNA]</scope>
    <source>
        <strain evidence="1 2">M110/06</strain>
    </source>
</reference>
<name>A0A1T1DMP2_9LEPT</name>
<organism evidence="1 2">
    <name type="scientific">Leptospira kirschneri serovar Pomona</name>
    <dbReference type="NCBI Taxonomy" id="561005"/>
    <lineage>
        <taxon>Bacteria</taxon>
        <taxon>Pseudomonadati</taxon>
        <taxon>Spirochaetota</taxon>
        <taxon>Spirochaetia</taxon>
        <taxon>Leptospirales</taxon>
        <taxon>Leptospiraceae</taxon>
        <taxon>Leptospira</taxon>
    </lineage>
</organism>
<protein>
    <submittedName>
        <fullName evidence="1">Uncharacterized protein</fullName>
    </submittedName>
</protein>
<accession>A0A1T1DMP2</accession>
<comment type="caution">
    <text evidence="1">The sequence shown here is derived from an EMBL/GenBank/DDBJ whole genome shotgun (WGS) entry which is preliminary data.</text>
</comment>
<dbReference type="AlphaFoldDB" id="A0A1T1DMP2"/>